<dbReference type="InterPro" id="IPR036866">
    <property type="entry name" value="RibonucZ/Hydroxyglut_hydro"/>
</dbReference>
<reference evidence="2 3" key="1">
    <citation type="submission" date="2015-03" db="EMBL/GenBank/DDBJ databases">
        <authorList>
            <person name="Hassan Y."/>
            <person name="Lepp D."/>
            <person name="Li X.-Z."/>
            <person name="Zhou T."/>
        </authorList>
    </citation>
    <scope>NUCLEOTIDE SEQUENCE [LARGE SCALE GENOMIC DNA]</scope>
    <source>
        <strain evidence="2 3">IPL18</strain>
    </source>
</reference>
<evidence type="ECO:0000313" key="2">
    <source>
        <dbReference type="EMBL" id="KKB09516.1"/>
    </source>
</evidence>
<dbReference type="STRING" id="429727.VE26_06315"/>
<dbReference type="PANTHER" id="PTHR42663:SF6">
    <property type="entry name" value="HYDROLASE C777.06C-RELATED"/>
    <property type="match status" value="1"/>
</dbReference>
<feature type="domain" description="Metallo-beta-lactamase" evidence="1">
    <location>
        <begin position="58"/>
        <end position="241"/>
    </location>
</feature>
<keyword evidence="3" id="KW-1185">Reference proteome</keyword>
<dbReference type="PATRIC" id="fig|429727.3.peg.1306"/>
<dbReference type="AlphaFoldDB" id="A0A0F5FL05"/>
<comment type="caution">
    <text evidence="2">The sequence shown here is derived from an EMBL/GenBank/DDBJ whole genome shotgun (WGS) entry which is preliminary data.</text>
</comment>
<sequence>MMAKPDRIIATILGCGSSGGVPRIGNDWGVCDPTEPRNRRRRCALLIEAWRDGISEPTRVLIDTGADIREQLLDARVDRVDAVFYTHEHADHTHGIDDLRVLALHNRRRVDVYFTTECGQRIREAFGYCFTTPVGSSYPPILNAHEIEPGHMLSIDGPGGSLELLAFEQQHGDITSLGFRVHDFAYSCDLSGFSDTSHEALQGLALWVLDALRPTPHPSHLSLGESLDLIAQFRPRQAVLTDMHIDLDYAATDAATPDNVTPAFDGMRIDVLTGQILNR</sequence>
<organism evidence="2 3">
    <name type="scientific">Devosia chinhatensis</name>
    <dbReference type="NCBI Taxonomy" id="429727"/>
    <lineage>
        <taxon>Bacteria</taxon>
        <taxon>Pseudomonadati</taxon>
        <taxon>Pseudomonadota</taxon>
        <taxon>Alphaproteobacteria</taxon>
        <taxon>Hyphomicrobiales</taxon>
        <taxon>Devosiaceae</taxon>
        <taxon>Devosia</taxon>
    </lineage>
</organism>
<dbReference type="CDD" id="cd16279">
    <property type="entry name" value="metallo-hydrolase-like_MBL-fold"/>
    <property type="match status" value="1"/>
</dbReference>
<dbReference type="SUPFAM" id="SSF56281">
    <property type="entry name" value="Metallo-hydrolase/oxidoreductase"/>
    <property type="match status" value="1"/>
</dbReference>
<dbReference type="Proteomes" id="UP000033649">
    <property type="component" value="Unassembled WGS sequence"/>
</dbReference>
<protein>
    <submittedName>
        <fullName evidence="2">PhnP</fullName>
    </submittedName>
</protein>
<dbReference type="Pfam" id="PF12706">
    <property type="entry name" value="Lactamase_B_2"/>
    <property type="match status" value="1"/>
</dbReference>
<proteinExistence type="predicted"/>
<evidence type="ECO:0000313" key="3">
    <source>
        <dbReference type="Proteomes" id="UP000033649"/>
    </source>
</evidence>
<accession>A0A0F5FL05</accession>
<gene>
    <name evidence="2" type="ORF">VE26_06315</name>
</gene>
<dbReference type="Gene3D" id="3.60.15.10">
    <property type="entry name" value="Ribonuclease Z/Hydroxyacylglutathione hydrolase-like"/>
    <property type="match status" value="1"/>
</dbReference>
<dbReference type="RefSeq" id="WP_046104210.1">
    <property type="nucleotide sequence ID" value="NZ_JZEY01000054.1"/>
</dbReference>
<dbReference type="InterPro" id="IPR001279">
    <property type="entry name" value="Metallo-B-lactamas"/>
</dbReference>
<evidence type="ECO:0000259" key="1">
    <source>
        <dbReference type="Pfam" id="PF12706"/>
    </source>
</evidence>
<dbReference type="OrthoDB" id="9781189at2"/>
<dbReference type="EMBL" id="JZEY01000054">
    <property type="protein sequence ID" value="KKB09516.1"/>
    <property type="molecule type" value="Genomic_DNA"/>
</dbReference>
<dbReference type="PANTHER" id="PTHR42663">
    <property type="entry name" value="HYDROLASE C777.06C-RELATED-RELATED"/>
    <property type="match status" value="1"/>
</dbReference>
<name>A0A0F5FL05_9HYPH</name>